<dbReference type="InterPro" id="IPR036188">
    <property type="entry name" value="FAD/NAD-bd_sf"/>
</dbReference>
<accession>A0A0D2HZ53</accession>
<proteinExistence type="predicted"/>
<keyword evidence="7" id="KW-1185">Reference proteome</keyword>
<evidence type="ECO:0000313" key="6">
    <source>
        <dbReference type="EMBL" id="KIW98758.1"/>
    </source>
</evidence>
<dbReference type="AlphaFoldDB" id="A0A0D2HZ53"/>
<evidence type="ECO:0000256" key="4">
    <source>
        <dbReference type="ARBA" id="ARBA00023002"/>
    </source>
</evidence>
<dbReference type="GO" id="GO:0016709">
    <property type="term" value="F:oxidoreductase activity, acting on paired donors, with incorporation or reduction of molecular oxygen, NAD(P)H as one donor, and incorporation of one atom of oxygen"/>
    <property type="evidence" value="ECO:0007669"/>
    <property type="project" value="UniProtKB-ARBA"/>
</dbReference>
<evidence type="ECO:0000256" key="2">
    <source>
        <dbReference type="ARBA" id="ARBA00022630"/>
    </source>
</evidence>
<keyword evidence="3" id="KW-0274">FAD</keyword>
<dbReference type="VEuPathDB" id="FungiDB:Z519_00421"/>
<dbReference type="GeneID" id="27693349"/>
<evidence type="ECO:0000256" key="3">
    <source>
        <dbReference type="ARBA" id="ARBA00022827"/>
    </source>
</evidence>
<organism evidence="6 7">
    <name type="scientific">Cladophialophora bantiana (strain ATCC 10958 / CBS 173.52 / CDC B-1940 / NIH 8579)</name>
    <name type="common">Xylohypha bantiana</name>
    <dbReference type="NCBI Taxonomy" id="1442370"/>
    <lineage>
        <taxon>Eukaryota</taxon>
        <taxon>Fungi</taxon>
        <taxon>Dikarya</taxon>
        <taxon>Ascomycota</taxon>
        <taxon>Pezizomycotina</taxon>
        <taxon>Eurotiomycetes</taxon>
        <taxon>Chaetothyriomycetidae</taxon>
        <taxon>Chaetothyriales</taxon>
        <taxon>Herpotrichiellaceae</taxon>
        <taxon>Cladophialophora</taxon>
    </lineage>
</organism>
<dbReference type="Gene3D" id="3.50.50.60">
    <property type="entry name" value="FAD/NAD(P)-binding domain"/>
    <property type="match status" value="1"/>
</dbReference>
<dbReference type="SUPFAM" id="SSF51905">
    <property type="entry name" value="FAD/NAD(P)-binding domain"/>
    <property type="match status" value="1"/>
</dbReference>
<keyword evidence="4" id="KW-0560">Oxidoreductase</keyword>
<evidence type="ECO:0000313" key="7">
    <source>
        <dbReference type="Proteomes" id="UP000053789"/>
    </source>
</evidence>
<dbReference type="InterPro" id="IPR050641">
    <property type="entry name" value="RIFMO-like"/>
</dbReference>
<dbReference type="PROSITE" id="PS51257">
    <property type="entry name" value="PROKAR_LIPOPROTEIN"/>
    <property type="match status" value="1"/>
</dbReference>
<dbReference type="EMBL" id="KN846980">
    <property type="protein sequence ID" value="KIW98758.1"/>
    <property type="molecule type" value="Genomic_DNA"/>
</dbReference>
<dbReference type="HOGENOM" id="CLU_009665_14_0_1"/>
<feature type="domain" description="FAD-binding" evidence="5">
    <location>
        <begin position="7"/>
        <end position="376"/>
    </location>
</feature>
<dbReference type="InterPro" id="IPR002938">
    <property type="entry name" value="FAD-bd"/>
</dbReference>
<dbReference type="Pfam" id="PF21274">
    <property type="entry name" value="Rng_hyd_C"/>
    <property type="match status" value="1"/>
</dbReference>
<dbReference type="OrthoDB" id="2690153at2759"/>
<comment type="cofactor">
    <cofactor evidence="1">
        <name>FAD</name>
        <dbReference type="ChEBI" id="CHEBI:57692"/>
    </cofactor>
</comment>
<dbReference type="PANTHER" id="PTHR43004">
    <property type="entry name" value="TRK SYSTEM POTASSIUM UPTAKE PROTEIN"/>
    <property type="match status" value="1"/>
</dbReference>
<keyword evidence="2" id="KW-0285">Flavoprotein</keyword>
<protein>
    <recommendedName>
        <fullName evidence="5">FAD-binding domain-containing protein</fullName>
    </recommendedName>
</protein>
<dbReference type="RefSeq" id="XP_016625427.1">
    <property type="nucleotide sequence ID" value="XM_016758178.1"/>
</dbReference>
<name>A0A0D2HZ53_CLAB1</name>
<dbReference type="Pfam" id="PF01494">
    <property type="entry name" value="FAD_binding_3"/>
    <property type="match status" value="1"/>
</dbReference>
<evidence type="ECO:0000259" key="5">
    <source>
        <dbReference type="Pfam" id="PF01494"/>
    </source>
</evidence>
<dbReference type="PANTHER" id="PTHR43004:SF19">
    <property type="entry name" value="BINDING MONOOXYGENASE, PUTATIVE (JCVI)-RELATED"/>
    <property type="match status" value="1"/>
</dbReference>
<dbReference type="PRINTS" id="PR00420">
    <property type="entry name" value="RNGMNOXGNASE"/>
</dbReference>
<dbReference type="Gene3D" id="3.30.9.10">
    <property type="entry name" value="D-Amino Acid Oxidase, subunit A, domain 2"/>
    <property type="match status" value="1"/>
</dbReference>
<dbReference type="Gene3D" id="3.40.30.120">
    <property type="match status" value="1"/>
</dbReference>
<dbReference type="GO" id="GO:0071949">
    <property type="term" value="F:FAD binding"/>
    <property type="evidence" value="ECO:0007669"/>
    <property type="project" value="InterPro"/>
</dbReference>
<evidence type="ECO:0000256" key="1">
    <source>
        <dbReference type="ARBA" id="ARBA00001974"/>
    </source>
</evidence>
<gene>
    <name evidence="6" type="ORF">Z519_00421</name>
</gene>
<sequence>MARDLDFPVIIIGGGGCGLSMSLFLSDYGVDHILFDRKSVASALPKAHYLNQRTMETFRLHDMHREIQKKSCPPSRMSQVAWATSLGGNGHLDRKVIHQFPCFGGDDGGFKSQAYKRDGPEGSANLPLCRMEPILRRMAEERNPGRICFGCTVVDFQDTGERVEVTVQDTAGTLSTYRTQYLIGADGGRTVGHKIGVTMEGRTGITHMASVHFEADLSQYWDETFFACHFINGECGTIFESGAVVPMGPTWGSQPEEWVMHFGFALDDESRHQEDKLIPRIRDLLKIPDLEIKVHRISHWIIEKVVADKYRVGNVFIAGDAAHRRPPTIGLGLSTAIEDAFNLSWKLAMVLKHNVDTKTLDTYGLERRPVGKRNADWGLFTFENSAVIYAAIGIVAGHKENNKSRFEAMFEDSLTGRSIQAQVKKMIESQSIEFEHMGSSLDPLGQKIFPITRPRHRLPHAWLVSDGRVISTHDLVGPKGSVLLLTDENGLGWAAAAKRLVLRYKIPIQTARTGGSLRGITDQWKSVKQLEDGGEILVRPDNFIAWRSRGSSKANGQELEASFAALLGLSQPIFEPRQLPVD</sequence>
<reference evidence="6" key="1">
    <citation type="submission" date="2015-01" db="EMBL/GenBank/DDBJ databases">
        <title>The Genome Sequence of Cladophialophora bantiana CBS 173.52.</title>
        <authorList>
            <consortium name="The Broad Institute Genomics Platform"/>
            <person name="Cuomo C."/>
            <person name="de Hoog S."/>
            <person name="Gorbushina A."/>
            <person name="Stielow B."/>
            <person name="Teixiera M."/>
            <person name="Abouelleil A."/>
            <person name="Chapman S.B."/>
            <person name="Priest M."/>
            <person name="Young S.K."/>
            <person name="Wortman J."/>
            <person name="Nusbaum C."/>
            <person name="Birren B."/>
        </authorList>
    </citation>
    <scope>NUCLEOTIDE SEQUENCE [LARGE SCALE GENOMIC DNA]</scope>
    <source>
        <strain evidence="6">CBS 173.52</strain>
    </source>
</reference>
<dbReference type="Proteomes" id="UP000053789">
    <property type="component" value="Unassembled WGS sequence"/>
</dbReference>